<dbReference type="Gene3D" id="4.10.280.10">
    <property type="entry name" value="Helix-loop-helix DNA-binding domain"/>
    <property type="match status" value="1"/>
</dbReference>
<reference evidence="11" key="2">
    <citation type="journal article" date="2020" name="BMC">
        <title>Leishmania infection induces a limited differential gene expression in the sand fly midgut.</title>
        <authorList>
            <person name="Coutinho-Abreu I.V."/>
            <person name="Serafim T.D."/>
            <person name="Meneses C."/>
            <person name="Kamhawi S."/>
            <person name="Oliveira F."/>
            <person name="Valenzuela J.G."/>
        </authorList>
    </citation>
    <scope>NUCLEOTIDE SEQUENCE</scope>
    <source>
        <strain evidence="11">Jacobina</strain>
        <tissue evidence="11">Midgut</tissue>
    </source>
</reference>
<name>A0A1B0CCR3_LUTLO</name>
<dbReference type="InterPro" id="IPR050283">
    <property type="entry name" value="E-box_TF_Regulators"/>
</dbReference>
<keyword evidence="1" id="KW-0217">Developmental protein</keyword>
<dbReference type="PROSITE" id="PS50888">
    <property type="entry name" value="BHLH"/>
    <property type="match status" value="1"/>
</dbReference>
<keyword evidence="2" id="KW-0221">Differentiation</keyword>
<evidence type="ECO:0000313" key="13">
    <source>
        <dbReference type="Proteomes" id="UP000092461"/>
    </source>
</evidence>
<organism evidence="12 13">
    <name type="scientific">Lutzomyia longipalpis</name>
    <name type="common">Sand fly</name>
    <dbReference type="NCBI Taxonomy" id="7200"/>
    <lineage>
        <taxon>Eukaryota</taxon>
        <taxon>Metazoa</taxon>
        <taxon>Ecdysozoa</taxon>
        <taxon>Arthropoda</taxon>
        <taxon>Hexapoda</taxon>
        <taxon>Insecta</taxon>
        <taxon>Pterygota</taxon>
        <taxon>Neoptera</taxon>
        <taxon>Endopterygota</taxon>
        <taxon>Diptera</taxon>
        <taxon>Nematocera</taxon>
        <taxon>Psychodoidea</taxon>
        <taxon>Psychodidae</taxon>
        <taxon>Lutzomyia</taxon>
        <taxon>Lutzomyia</taxon>
    </lineage>
</organism>
<evidence type="ECO:0000256" key="9">
    <source>
        <dbReference type="SAM" id="MobiDB-lite"/>
    </source>
</evidence>
<dbReference type="SMART" id="SM00353">
    <property type="entry name" value="HLH"/>
    <property type="match status" value="1"/>
</dbReference>
<dbReference type="Pfam" id="PF00010">
    <property type="entry name" value="HLH"/>
    <property type="match status" value="1"/>
</dbReference>
<dbReference type="GO" id="GO:0030154">
    <property type="term" value="P:cell differentiation"/>
    <property type="evidence" value="ECO:0007669"/>
    <property type="project" value="UniProtKB-KW"/>
</dbReference>
<protein>
    <recommendedName>
        <fullName evidence="8">Protein twist</fullName>
    </recommendedName>
</protein>
<proteinExistence type="predicted"/>
<evidence type="ECO:0000256" key="6">
    <source>
        <dbReference type="ARBA" id="ARBA00023242"/>
    </source>
</evidence>
<keyword evidence="6" id="KW-0539">Nucleus</keyword>
<feature type="compositionally biased region" description="Basic residues" evidence="9">
    <location>
        <begin position="229"/>
        <end position="240"/>
    </location>
</feature>
<dbReference type="SUPFAM" id="SSF47459">
    <property type="entry name" value="HLH, helix-loop-helix DNA-binding domain"/>
    <property type="match status" value="1"/>
</dbReference>
<dbReference type="FunFam" id="4.10.280.10:FF:000030">
    <property type="entry name" value="Twist transcription factor"/>
    <property type="match status" value="1"/>
</dbReference>
<dbReference type="InterPro" id="IPR011598">
    <property type="entry name" value="bHLH_dom"/>
</dbReference>
<dbReference type="EMBL" id="AJWK01007031">
    <property type="status" value="NOT_ANNOTATED_CDS"/>
    <property type="molecule type" value="Genomic_DNA"/>
</dbReference>
<keyword evidence="4" id="KW-0238">DNA-binding</keyword>
<dbReference type="PANTHER" id="PTHR23349:SF50">
    <property type="entry name" value="PROTEIN TWIST"/>
    <property type="match status" value="1"/>
</dbReference>
<evidence type="ECO:0000259" key="10">
    <source>
        <dbReference type="PROSITE" id="PS50888"/>
    </source>
</evidence>
<dbReference type="GO" id="GO:0000977">
    <property type="term" value="F:RNA polymerase II transcription regulatory region sequence-specific DNA binding"/>
    <property type="evidence" value="ECO:0007669"/>
    <property type="project" value="TreeGrafter"/>
</dbReference>
<evidence type="ECO:0000256" key="4">
    <source>
        <dbReference type="ARBA" id="ARBA00023125"/>
    </source>
</evidence>
<evidence type="ECO:0000256" key="7">
    <source>
        <dbReference type="ARBA" id="ARBA00059086"/>
    </source>
</evidence>
<dbReference type="GO" id="GO:0046983">
    <property type="term" value="F:protein dimerization activity"/>
    <property type="evidence" value="ECO:0007669"/>
    <property type="project" value="InterPro"/>
</dbReference>
<evidence type="ECO:0000256" key="3">
    <source>
        <dbReference type="ARBA" id="ARBA00023015"/>
    </source>
</evidence>
<evidence type="ECO:0000256" key="2">
    <source>
        <dbReference type="ARBA" id="ARBA00022782"/>
    </source>
</evidence>
<dbReference type="VEuPathDB" id="VectorBase:LLONM1_004166"/>
<dbReference type="VEuPathDB" id="VectorBase:LLOJ002131"/>
<dbReference type="EnsemblMetazoa" id="LLOJ002131-RA">
    <property type="protein sequence ID" value="LLOJ002131-PA"/>
    <property type="gene ID" value="LLOJ002131"/>
</dbReference>
<feature type="region of interest" description="Disordered" evidence="9">
    <location>
        <begin position="208"/>
        <end position="247"/>
    </location>
</feature>
<dbReference type="EMBL" id="GITU01009229">
    <property type="protein sequence ID" value="MBC1177932.1"/>
    <property type="molecule type" value="Transcribed_RNA"/>
</dbReference>
<reference evidence="12" key="3">
    <citation type="submission" date="2020-05" db="UniProtKB">
        <authorList>
            <consortium name="EnsemblMetazoa"/>
        </authorList>
    </citation>
    <scope>IDENTIFICATION</scope>
    <source>
        <strain evidence="12">Jacobina</strain>
    </source>
</reference>
<evidence type="ECO:0000313" key="12">
    <source>
        <dbReference type="EnsemblMetazoa" id="LLOJ002131-PA"/>
    </source>
</evidence>
<dbReference type="Proteomes" id="UP000092461">
    <property type="component" value="Unassembled WGS sequence"/>
</dbReference>
<feature type="domain" description="BHLH" evidence="10">
    <location>
        <begin position="251"/>
        <end position="302"/>
    </location>
</feature>
<evidence type="ECO:0000256" key="8">
    <source>
        <dbReference type="ARBA" id="ARBA00072365"/>
    </source>
</evidence>
<evidence type="ECO:0000313" key="11">
    <source>
        <dbReference type="EMBL" id="MBC1177932.1"/>
    </source>
</evidence>
<evidence type="ECO:0000256" key="5">
    <source>
        <dbReference type="ARBA" id="ARBA00023163"/>
    </source>
</evidence>
<dbReference type="AlphaFoldDB" id="A0A1B0CCR3"/>
<comment type="function">
    <text evidence="7">Involved in the establishment and dorsoventral patterning of germ layers in the embryo.</text>
</comment>
<keyword evidence="5" id="KW-0804">Transcription</keyword>
<sequence length="370" mass="42234">MGMWQYPSVVRRASLCDDLCVMAHTRAFSPKVILDISHDHQVNIHHQPQYISPGQMGYPDGPFPQPIKMEVSEYDGEEILRGPPYPDKENNYMPTLFDGAPPCEYQFVRSENPDLSSIPTVLPPIATRKRRESCEDSYQDTYRPIKRTRYDAPDGQSGQFMDGSYEPKYYPTQDYYQTEMPFTMKEILQDGKSPAVEGFDLPMLEAEDELETKSTDSKTSMCGSSSSGKRSRKPRRRKKPTKESSFAELQTQRVMANVRERQRTQNLNEAFASLRKIIPTMPSDKLSKIQTLKLAAKYIEFLFKILSNKEICLRTLEERINQGSTAQSTEGLKPVFSGADGANSGVIAHEKLSLMFSVWRMDCDWNQGKM</sequence>
<evidence type="ECO:0000256" key="1">
    <source>
        <dbReference type="ARBA" id="ARBA00022473"/>
    </source>
</evidence>
<dbReference type="GO" id="GO:0000981">
    <property type="term" value="F:DNA-binding transcription factor activity, RNA polymerase II-specific"/>
    <property type="evidence" value="ECO:0007669"/>
    <property type="project" value="TreeGrafter"/>
</dbReference>
<accession>A0A1B0CCR3</accession>
<reference evidence="13" key="1">
    <citation type="submission" date="2012-05" db="EMBL/GenBank/DDBJ databases">
        <title>Whole Genome Assembly of Lutzomyia longipalpis.</title>
        <authorList>
            <person name="Richards S."/>
            <person name="Qu C."/>
            <person name="Dillon R."/>
            <person name="Worley K."/>
            <person name="Scherer S."/>
            <person name="Batterton M."/>
            <person name="Taylor A."/>
            <person name="Hawes A."/>
            <person name="Hernandez B."/>
            <person name="Kovar C."/>
            <person name="Mandapat C."/>
            <person name="Pham C."/>
            <person name="Qu C."/>
            <person name="Jing C."/>
            <person name="Bess C."/>
            <person name="Bandaranaike D."/>
            <person name="Ngo D."/>
            <person name="Ongeri F."/>
            <person name="Arias F."/>
            <person name="Lara F."/>
            <person name="Weissenberger G."/>
            <person name="Kamau G."/>
            <person name="Han H."/>
            <person name="Shen H."/>
            <person name="Dinh H."/>
            <person name="Khalil I."/>
            <person name="Jones J."/>
            <person name="Shafer J."/>
            <person name="Jayaseelan J."/>
            <person name="Quiroz J."/>
            <person name="Blankenburg K."/>
            <person name="Nguyen L."/>
            <person name="Jackson L."/>
            <person name="Francisco L."/>
            <person name="Tang L.-Y."/>
            <person name="Pu L.-L."/>
            <person name="Perales L."/>
            <person name="Lorensuhewa L."/>
            <person name="Munidasa M."/>
            <person name="Coyle M."/>
            <person name="Taylor M."/>
            <person name="Puazo M."/>
            <person name="Firestine M."/>
            <person name="Scheel M."/>
            <person name="Javaid M."/>
            <person name="Wang M."/>
            <person name="Li M."/>
            <person name="Tabassum N."/>
            <person name="Saada N."/>
            <person name="Osuji N."/>
            <person name="Aqrawi P."/>
            <person name="Fu Q."/>
            <person name="Thornton R."/>
            <person name="Raj R."/>
            <person name="Goodspeed R."/>
            <person name="Mata R."/>
            <person name="Najjar R."/>
            <person name="Gubbala S."/>
            <person name="Lee S."/>
            <person name="Denson S."/>
            <person name="Patil S."/>
            <person name="Macmil S."/>
            <person name="Qi S."/>
            <person name="Matskevitch T."/>
            <person name="Palculict T."/>
            <person name="Mathew T."/>
            <person name="Vee V."/>
            <person name="Velamala V."/>
            <person name="Korchina V."/>
            <person name="Cai W."/>
            <person name="Liu W."/>
            <person name="Dai W."/>
            <person name="Zou X."/>
            <person name="Zhu Y."/>
            <person name="Zhang Y."/>
            <person name="Wu Y.-Q."/>
            <person name="Xin Y."/>
            <person name="Nazarath L."/>
            <person name="Kovar C."/>
            <person name="Han Y."/>
            <person name="Muzny D."/>
            <person name="Gibbs R."/>
        </authorList>
    </citation>
    <scope>NUCLEOTIDE SEQUENCE [LARGE SCALE GENOMIC DNA]</scope>
    <source>
        <strain evidence="13">Jacobina</strain>
    </source>
</reference>
<keyword evidence="3" id="KW-0805">Transcription regulation</keyword>
<dbReference type="InterPro" id="IPR036638">
    <property type="entry name" value="HLH_DNA-bd_sf"/>
</dbReference>
<feature type="compositionally biased region" description="Low complexity" evidence="9">
    <location>
        <begin position="217"/>
        <end position="228"/>
    </location>
</feature>
<dbReference type="PANTHER" id="PTHR23349">
    <property type="entry name" value="BASIC HELIX-LOOP-HELIX TRANSCRIPTION FACTOR, TWIST"/>
    <property type="match status" value="1"/>
</dbReference>
<keyword evidence="13" id="KW-1185">Reference proteome</keyword>